<dbReference type="InterPro" id="IPR024041">
    <property type="entry name" value="NH4_transpt_AmtB-like_dom"/>
</dbReference>
<dbReference type="Gene3D" id="3.20.20.450">
    <property type="entry name" value="EAL domain"/>
    <property type="match status" value="1"/>
</dbReference>
<protein>
    <submittedName>
        <fullName evidence="15">Ammonium transporter</fullName>
    </submittedName>
</protein>
<comment type="similarity">
    <text evidence="3">Belongs to the ammonia transporter channel (TC 1.A.11.2) family.</text>
</comment>
<dbReference type="Pfam" id="PF13188">
    <property type="entry name" value="PAS_8"/>
    <property type="match status" value="1"/>
</dbReference>
<dbReference type="PROSITE" id="PS01219">
    <property type="entry name" value="AMMONIUM_TRANSP"/>
    <property type="match status" value="1"/>
</dbReference>
<dbReference type="SUPFAM" id="SSF111352">
    <property type="entry name" value="Ammonium transporter"/>
    <property type="match status" value="1"/>
</dbReference>
<sequence>MSDKSALDLLWVLLAAVLVLLMQGGFLCLESGVTRTKNAINVALKNAVDLALVWAVFWLFSFGLMFGATRSGLLGGSYFAPDIGHGDAWLSTFFLFQVMFCATAATIVSGAVAERMRFQAYIVITVLVAGLLYPVFGHWAWGGALGDGVGWLADLGFVDFAGSTVVHSVGGWVALAAVILLGPRLGRFAPGSGGIPPSNMPLAMFGVVLFFVGWVGFNGGSTLAFDGRVPGIIANTLLSGAVGMIAAHLLRPLISPDMTPISAPLNGALAGLVSITANCHVVSSGSAALIGAIGAAVMLATDRALLRLKLDDAVGAIPVHLGAGIWGTLAVAVFGDLTAIGNGLSRGEQLLAQLQGVAACGVWSFAVGYLLLRLVAAWIPLRVSVEEEEQGLNVSEHGARNYLSELLGAIDRQERSADLTLRAPVEPFTEMGQVAQSYNRLIDALQGETEKTADILRQVRDGIITFDASGRLTSLNPGAEQLLGVRTAAVVGTSALQVINDAGFVMYNEGGRPVPVSRDLQSTLRCEFQRAEDGGAKTVLEFKASRANGIEGTVYTATLRDISRQRRVEEQLFEEKEQAQVTLKSLGEAVITADADDRILYMNPVAAEFIGIGESEAIGQNLAEAFSVTGEADGCAIQLGLAALGQGGTGIRRHDPLILHRRDGTEVTIKLTAAPIRDRNGGMIGTVLVFQDISSARELERTLSYQASHDAVTGLYNRRKFEDCLLELIESARESEQEHVICFADLDQFKVVNDTCGHHAGDELLRQLANLLADSVRASDTLARLGGDEFGILLHECDMERGRQIADEVRRRVEEYRFSWQGRTFAVGVSIGLVGFNQHDGNAVELMSMADTACYAAKEGGRNRVHVHSRDDEQVDDRRGQMVWATRIREAIDQDRLRLFYQPIVYTDDTTRIDHYEVFVRMLTDDGDTVPPGAFIPAAERYGHMSGVDLWVVRNMLAWMGASAQRDTSFSINLSGASLDNAEMLRTIKSGFTRFGVNPEQVCFEVTETAAIADFSRAVQFIDELKRLGCRFSLDDFGSGLSSFGYLKSLPVDFIKIDGMFVRDILTDPFDEAMVQSINRIGQLMGLITIAEFVESEDILRRLQQIGVDLCQGYHIAAPAPLEEHALALMWPR</sequence>
<dbReference type="InterPro" id="IPR001905">
    <property type="entry name" value="Ammonium_transpt"/>
</dbReference>
<dbReference type="FunFam" id="3.30.70.270:FF:000001">
    <property type="entry name" value="Diguanylate cyclase domain protein"/>
    <property type="match status" value="1"/>
</dbReference>
<dbReference type="Gene3D" id="1.10.3430.10">
    <property type="entry name" value="Ammonium transporter AmtB like domains"/>
    <property type="match status" value="1"/>
</dbReference>
<dbReference type="SUPFAM" id="SSF55073">
    <property type="entry name" value="Nucleotide cyclase"/>
    <property type="match status" value="1"/>
</dbReference>
<evidence type="ECO:0000259" key="11">
    <source>
        <dbReference type="PROSITE" id="PS50113"/>
    </source>
</evidence>
<organism evidence="15 16">
    <name type="scientific">Mangrovimicrobium sediminis</name>
    <dbReference type="NCBI Taxonomy" id="2562682"/>
    <lineage>
        <taxon>Bacteria</taxon>
        <taxon>Pseudomonadati</taxon>
        <taxon>Pseudomonadota</taxon>
        <taxon>Gammaproteobacteria</taxon>
        <taxon>Cellvibrionales</taxon>
        <taxon>Halieaceae</taxon>
        <taxon>Mangrovimicrobium</taxon>
    </lineage>
</organism>
<dbReference type="Pfam" id="PF00909">
    <property type="entry name" value="Ammonium_transp"/>
    <property type="match status" value="1"/>
</dbReference>
<evidence type="ECO:0000256" key="5">
    <source>
        <dbReference type="ARBA" id="ARBA00022692"/>
    </source>
</evidence>
<feature type="transmembrane region" description="Helical" evidence="9">
    <location>
        <begin position="231"/>
        <end position="250"/>
    </location>
</feature>
<evidence type="ECO:0000256" key="2">
    <source>
        <dbReference type="ARBA" id="ARBA00004141"/>
    </source>
</evidence>
<dbReference type="Pfam" id="PF00563">
    <property type="entry name" value="EAL"/>
    <property type="match status" value="1"/>
</dbReference>
<feature type="transmembrane region" description="Helical" evidence="9">
    <location>
        <begin position="281"/>
        <end position="301"/>
    </location>
</feature>
<comment type="caution">
    <text evidence="15">The sequence shown here is derived from an EMBL/GenBank/DDBJ whole genome shotgun (WGS) entry which is preliminary data.</text>
</comment>
<evidence type="ECO:0000313" key="16">
    <source>
        <dbReference type="Proteomes" id="UP000298050"/>
    </source>
</evidence>
<feature type="domain" description="GGDEF" evidence="14">
    <location>
        <begin position="737"/>
        <end position="870"/>
    </location>
</feature>
<dbReference type="SMART" id="SM00267">
    <property type="entry name" value="GGDEF"/>
    <property type="match status" value="1"/>
</dbReference>
<dbReference type="InterPro" id="IPR035919">
    <property type="entry name" value="EAL_sf"/>
</dbReference>
<keyword evidence="4" id="KW-0813">Transport</keyword>
<dbReference type="InterPro" id="IPR000160">
    <property type="entry name" value="GGDEF_dom"/>
</dbReference>
<proteinExistence type="inferred from homology"/>
<accession>A0A4Z0M258</accession>
<dbReference type="GO" id="GO:0016020">
    <property type="term" value="C:membrane"/>
    <property type="evidence" value="ECO:0007669"/>
    <property type="project" value="UniProtKB-SubCell"/>
</dbReference>
<keyword evidence="5 9" id="KW-0812">Transmembrane</keyword>
<dbReference type="GO" id="GO:0008519">
    <property type="term" value="F:ammonium channel activity"/>
    <property type="evidence" value="ECO:0007669"/>
    <property type="project" value="InterPro"/>
</dbReference>
<feature type="transmembrane region" description="Helical" evidence="9">
    <location>
        <begin position="6"/>
        <end position="29"/>
    </location>
</feature>
<keyword evidence="6 9" id="KW-1133">Transmembrane helix</keyword>
<evidence type="ECO:0000256" key="7">
    <source>
        <dbReference type="ARBA" id="ARBA00023136"/>
    </source>
</evidence>
<dbReference type="InterPro" id="IPR000700">
    <property type="entry name" value="PAS-assoc_C"/>
</dbReference>
<dbReference type="GO" id="GO:0003824">
    <property type="term" value="F:catalytic activity"/>
    <property type="evidence" value="ECO:0007669"/>
    <property type="project" value="UniProtKB-ARBA"/>
</dbReference>
<feature type="transmembrane region" description="Helical" evidence="9">
    <location>
        <begin position="354"/>
        <end position="372"/>
    </location>
</feature>
<reference evidence="15 16" key="1">
    <citation type="submission" date="2019-04" db="EMBL/GenBank/DDBJ databases">
        <title>Taxonomy of novel Haliea sp. from mangrove soil of West Coast of India.</title>
        <authorList>
            <person name="Verma A."/>
            <person name="Kumar P."/>
            <person name="Krishnamurthi S."/>
        </authorList>
    </citation>
    <scope>NUCLEOTIDE SEQUENCE [LARGE SCALE GENOMIC DNA]</scope>
    <source>
        <strain evidence="15 16">SAOS-164</strain>
    </source>
</reference>
<feature type="domain" description="PAC" evidence="11">
    <location>
        <begin position="652"/>
        <end position="705"/>
    </location>
</feature>
<dbReference type="CDD" id="cd00130">
    <property type="entry name" value="PAS"/>
    <property type="match status" value="1"/>
</dbReference>
<dbReference type="GO" id="GO:0007165">
    <property type="term" value="P:signal transduction"/>
    <property type="evidence" value="ECO:0007669"/>
    <property type="project" value="InterPro"/>
</dbReference>
<evidence type="ECO:0000259" key="12">
    <source>
        <dbReference type="PROSITE" id="PS50883"/>
    </source>
</evidence>
<keyword evidence="7 9" id="KW-0472">Membrane</keyword>
<dbReference type="CDD" id="cd01948">
    <property type="entry name" value="EAL"/>
    <property type="match status" value="1"/>
</dbReference>
<feature type="domain" description="HAMP" evidence="13">
    <location>
        <begin position="418"/>
        <end position="450"/>
    </location>
</feature>
<dbReference type="NCBIfam" id="TIGR00836">
    <property type="entry name" value="amt"/>
    <property type="match status" value="1"/>
</dbReference>
<dbReference type="InterPro" id="IPR001633">
    <property type="entry name" value="EAL_dom"/>
</dbReference>
<feature type="transmembrane region" description="Helical" evidence="9">
    <location>
        <begin position="50"/>
        <end position="68"/>
    </location>
</feature>
<dbReference type="PROSITE" id="PS50113">
    <property type="entry name" value="PAC"/>
    <property type="match status" value="1"/>
</dbReference>
<feature type="domain" description="PAS" evidence="10">
    <location>
        <begin position="575"/>
        <end position="622"/>
    </location>
</feature>
<dbReference type="PROSITE" id="PS50883">
    <property type="entry name" value="EAL"/>
    <property type="match status" value="1"/>
</dbReference>
<dbReference type="RefSeq" id="WP_135443932.1">
    <property type="nucleotide sequence ID" value="NZ_SRLE01000007.1"/>
</dbReference>
<evidence type="ECO:0000259" key="10">
    <source>
        <dbReference type="PROSITE" id="PS50112"/>
    </source>
</evidence>
<dbReference type="SUPFAM" id="SSF55785">
    <property type="entry name" value="PYP-like sensor domain (PAS domain)"/>
    <property type="match status" value="2"/>
</dbReference>
<dbReference type="CDD" id="cd01949">
    <property type="entry name" value="GGDEF"/>
    <property type="match status" value="1"/>
</dbReference>
<evidence type="ECO:0000256" key="8">
    <source>
        <dbReference type="ARBA" id="ARBA00023177"/>
    </source>
</evidence>
<dbReference type="SMART" id="SM00086">
    <property type="entry name" value="PAC"/>
    <property type="match status" value="1"/>
</dbReference>
<name>A0A4Z0M258_9GAMM</name>
<feature type="transmembrane region" description="Helical" evidence="9">
    <location>
        <begin position="88"/>
        <end position="113"/>
    </location>
</feature>
<keyword evidence="8" id="KW-0924">Ammonia transport</keyword>
<dbReference type="InterPro" id="IPR000014">
    <property type="entry name" value="PAS"/>
</dbReference>
<dbReference type="OrthoDB" id="9787514at2"/>
<dbReference type="PANTHER" id="PTHR44757">
    <property type="entry name" value="DIGUANYLATE CYCLASE DGCP"/>
    <property type="match status" value="1"/>
</dbReference>
<dbReference type="PROSITE" id="PS50885">
    <property type="entry name" value="HAMP"/>
    <property type="match status" value="1"/>
</dbReference>
<evidence type="ECO:0000256" key="1">
    <source>
        <dbReference type="ARBA" id="ARBA00001946"/>
    </source>
</evidence>
<dbReference type="GO" id="GO:0006355">
    <property type="term" value="P:regulation of DNA-templated transcription"/>
    <property type="evidence" value="ECO:0007669"/>
    <property type="project" value="InterPro"/>
</dbReference>
<dbReference type="EMBL" id="SRLE01000007">
    <property type="protein sequence ID" value="TGD73609.1"/>
    <property type="molecule type" value="Genomic_DNA"/>
</dbReference>
<dbReference type="Gene3D" id="3.30.70.270">
    <property type="match status" value="1"/>
</dbReference>
<dbReference type="InterPro" id="IPR029787">
    <property type="entry name" value="Nucleotide_cyclase"/>
</dbReference>
<dbReference type="NCBIfam" id="TIGR00229">
    <property type="entry name" value="sensory_box"/>
    <property type="match status" value="2"/>
</dbReference>
<feature type="domain" description="EAL" evidence="12">
    <location>
        <begin position="881"/>
        <end position="1133"/>
    </location>
</feature>
<evidence type="ECO:0000256" key="4">
    <source>
        <dbReference type="ARBA" id="ARBA00022448"/>
    </source>
</evidence>
<dbReference type="InterPro" id="IPR003660">
    <property type="entry name" value="HAMP_dom"/>
</dbReference>
<evidence type="ECO:0000256" key="3">
    <source>
        <dbReference type="ARBA" id="ARBA00005887"/>
    </source>
</evidence>
<dbReference type="SMART" id="SM00091">
    <property type="entry name" value="PAS"/>
    <property type="match status" value="2"/>
</dbReference>
<dbReference type="AlphaFoldDB" id="A0A4Z0M258"/>
<evidence type="ECO:0000259" key="14">
    <source>
        <dbReference type="PROSITE" id="PS50887"/>
    </source>
</evidence>
<feature type="transmembrane region" description="Helical" evidence="9">
    <location>
        <begin position="313"/>
        <end position="334"/>
    </location>
</feature>
<feature type="transmembrane region" description="Helical" evidence="9">
    <location>
        <begin position="120"/>
        <end position="140"/>
    </location>
</feature>
<dbReference type="Pfam" id="PF00989">
    <property type="entry name" value="PAS"/>
    <property type="match status" value="1"/>
</dbReference>
<feature type="transmembrane region" description="Helical" evidence="9">
    <location>
        <begin position="160"/>
        <end position="181"/>
    </location>
</feature>
<comment type="cofactor">
    <cofactor evidence="1">
        <name>Mg(2+)</name>
        <dbReference type="ChEBI" id="CHEBI:18420"/>
    </cofactor>
</comment>
<evidence type="ECO:0000259" key="13">
    <source>
        <dbReference type="PROSITE" id="PS50885"/>
    </source>
</evidence>
<dbReference type="InterPro" id="IPR013767">
    <property type="entry name" value="PAS_fold"/>
</dbReference>
<dbReference type="PROSITE" id="PS50112">
    <property type="entry name" value="PAS"/>
    <property type="match status" value="2"/>
</dbReference>
<comment type="subcellular location">
    <subcellularLocation>
        <location evidence="2">Membrane</location>
        <topology evidence="2">Multi-pass membrane protein</topology>
    </subcellularLocation>
</comment>
<feature type="domain" description="PAS" evidence="10">
    <location>
        <begin position="448"/>
        <end position="496"/>
    </location>
</feature>
<dbReference type="InterPro" id="IPR043128">
    <property type="entry name" value="Rev_trsase/Diguanyl_cyclase"/>
</dbReference>
<evidence type="ECO:0000313" key="15">
    <source>
        <dbReference type="EMBL" id="TGD73609.1"/>
    </source>
</evidence>
<evidence type="ECO:0000256" key="9">
    <source>
        <dbReference type="SAM" id="Phobius"/>
    </source>
</evidence>
<dbReference type="InterPro" id="IPR018047">
    <property type="entry name" value="Ammonium_transpt_CS"/>
</dbReference>
<dbReference type="InterPro" id="IPR052155">
    <property type="entry name" value="Biofilm_reg_signaling"/>
</dbReference>
<dbReference type="PANTHER" id="PTHR44757:SF4">
    <property type="entry name" value="DIGUANYLATE CYCLASE DGCE-RELATED"/>
    <property type="match status" value="1"/>
</dbReference>
<dbReference type="NCBIfam" id="TIGR00254">
    <property type="entry name" value="GGDEF"/>
    <property type="match status" value="1"/>
</dbReference>
<feature type="transmembrane region" description="Helical" evidence="9">
    <location>
        <begin position="202"/>
        <end position="225"/>
    </location>
</feature>
<dbReference type="Pfam" id="PF00990">
    <property type="entry name" value="GGDEF"/>
    <property type="match status" value="1"/>
</dbReference>
<dbReference type="InterPro" id="IPR001610">
    <property type="entry name" value="PAC"/>
</dbReference>
<evidence type="ECO:0000256" key="6">
    <source>
        <dbReference type="ARBA" id="ARBA00022989"/>
    </source>
</evidence>
<dbReference type="SUPFAM" id="SSF141868">
    <property type="entry name" value="EAL domain-like"/>
    <property type="match status" value="1"/>
</dbReference>
<dbReference type="InterPro" id="IPR029020">
    <property type="entry name" value="Ammonium/urea_transptr"/>
</dbReference>
<dbReference type="Gene3D" id="3.30.450.20">
    <property type="entry name" value="PAS domain"/>
    <property type="match status" value="2"/>
</dbReference>
<dbReference type="InterPro" id="IPR035965">
    <property type="entry name" value="PAS-like_dom_sf"/>
</dbReference>
<dbReference type="PROSITE" id="PS50887">
    <property type="entry name" value="GGDEF"/>
    <property type="match status" value="1"/>
</dbReference>
<dbReference type="Proteomes" id="UP000298050">
    <property type="component" value="Unassembled WGS sequence"/>
</dbReference>
<keyword evidence="16" id="KW-1185">Reference proteome</keyword>
<dbReference type="SMART" id="SM00052">
    <property type="entry name" value="EAL"/>
    <property type="match status" value="1"/>
</dbReference>
<gene>
    <name evidence="15" type="primary">amt</name>
    <name evidence="15" type="ORF">E4634_11355</name>
</gene>